<dbReference type="AlphaFoldDB" id="A0A3D9SMI9"/>
<protein>
    <submittedName>
        <fullName evidence="3">Uncharacterized protein</fullName>
    </submittedName>
</protein>
<gene>
    <name evidence="3" type="ORF">DFJ69_2596</name>
</gene>
<keyword evidence="2" id="KW-0472">Membrane</keyword>
<evidence type="ECO:0000256" key="1">
    <source>
        <dbReference type="SAM" id="MobiDB-lite"/>
    </source>
</evidence>
<dbReference type="EMBL" id="QTTT01000001">
    <property type="protein sequence ID" value="REE97139.1"/>
    <property type="molecule type" value="Genomic_DNA"/>
</dbReference>
<comment type="caution">
    <text evidence="3">The sequence shown here is derived from an EMBL/GenBank/DDBJ whole genome shotgun (WGS) entry which is preliminary data.</text>
</comment>
<feature type="transmembrane region" description="Helical" evidence="2">
    <location>
        <begin position="41"/>
        <end position="62"/>
    </location>
</feature>
<accession>A0A3D9SMI9</accession>
<keyword evidence="2" id="KW-1133">Transmembrane helix</keyword>
<evidence type="ECO:0000313" key="4">
    <source>
        <dbReference type="Proteomes" id="UP000256661"/>
    </source>
</evidence>
<keyword evidence="2" id="KW-0812">Transmembrane</keyword>
<dbReference type="Proteomes" id="UP000256661">
    <property type="component" value="Unassembled WGS sequence"/>
</dbReference>
<feature type="region of interest" description="Disordered" evidence="1">
    <location>
        <begin position="1"/>
        <end position="22"/>
    </location>
</feature>
<keyword evidence="4" id="KW-1185">Reference proteome</keyword>
<evidence type="ECO:0000256" key="2">
    <source>
        <dbReference type="SAM" id="Phobius"/>
    </source>
</evidence>
<evidence type="ECO:0000313" key="3">
    <source>
        <dbReference type="EMBL" id="REE97139.1"/>
    </source>
</evidence>
<name>A0A3D9SMI9_9ACTN</name>
<proteinExistence type="predicted"/>
<reference evidence="3 4" key="1">
    <citation type="submission" date="2018-08" db="EMBL/GenBank/DDBJ databases">
        <title>Sequencing the genomes of 1000 actinobacteria strains.</title>
        <authorList>
            <person name="Klenk H.-P."/>
        </authorList>
    </citation>
    <scope>NUCLEOTIDE SEQUENCE [LARGE SCALE GENOMIC DNA]</scope>
    <source>
        <strain evidence="3 4">DSM 43927</strain>
    </source>
</reference>
<sequence length="369" mass="40393">MIDEDDIRATLRRGAERTPDPDRVRTVLEGRIRSSRRRRRSAAGAVLAAAAVALPMAVPSLLPDDERPDRVASGVPVKGMIGPSWLPPGFHEVRREHSSARGDVLRFRIWSTGSTSRDPEPRTYISMTANDYKSLPKGLGTPIAPDKPSKPGPGIWIGSADINGSKAMVLRRPDRCTVSWVAPDLRHRHVNAVRTKDRCGIALRVARSLTGDPSATVTDTIRVAGKPDDRFRIHRTEEKTGSGCVASVDFNAENSLLLYIGPSRPVDEGGHGSVVRPRVEHPADRIEYEPGGLPQGGAPLRVGGRPARYYESFREIRSQRVLVGQKVVIDLGGRRLIVTKRHWARPEAKQPLIQFAGKVGVGSPPTCSW</sequence>
<organism evidence="3 4">
    <name type="scientific">Thermomonospora umbrina</name>
    <dbReference type="NCBI Taxonomy" id="111806"/>
    <lineage>
        <taxon>Bacteria</taxon>
        <taxon>Bacillati</taxon>
        <taxon>Actinomycetota</taxon>
        <taxon>Actinomycetes</taxon>
        <taxon>Streptosporangiales</taxon>
        <taxon>Thermomonosporaceae</taxon>
        <taxon>Thermomonospora</taxon>
    </lineage>
</organism>
<feature type="compositionally biased region" description="Basic and acidic residues" evidence="1">
    <location>
        <begin position="7"/>
        <end position="22"/>
    </location>
</feature>